<feature type="compositionally biased region" description="Polar residues" evidence="2">
    <location>
        <begin position="1455"/>
        <end position="1487"/>
    </location>
</feature>
<feature type="region of interest" description="Disordered" evidence="2">
    <location>
        <begin position="1086"/>
        <end position="1165"/>
    </location>
</feature>
<feature type="compositionally biased region" description="Basic and acidic residues" evidence="2">
    <location>
        <begin position="616"/>
        <end position="641"/>
    </location>
</feature>
<feature type="region of interest" description="Disordered" evidence="2">
    <location>
        <begin position="192"/>
        <end position="213"/>
    </location>
</feature>
<feature type="region of interest" description="Disordered" evidence="2">
    <location>
        <begin position="447"/>
        <end position="466"/>
    </location>
</feature>
<feature type="compositionally biased region" description="Acidic residues" evidence="2">
    <location>
        <begin position="1230"/>
        <end position="1244"/>
    </location>
</feature>
<feature type="compositionally biased region" description="Basic and acidic residues" evidence="2">
    <location>
        <begin position="30"/>
        <end position="40"/>
    </location>
</feature>
<evidence type="ECO:0000256" key="1">
    <source>
        <dbReference type="SAM" id="Coils"/>
    </source>
</evidence>
<feature type="compositionally biased region" description="Polar residues" evidence="2">
    <location>
        <begin position="1432"/>
        <end position="1444"/>
    </location>
</feature>
<feature type="region of interest" description="Disordered" evidence="2">
    <location>
        <begin position="577"/>
        <end position="596"/>
    </location>
</feature>
<protein>
    <submittedName>
        <fullName evidence="3">Uncharacterized protein</fullName>
    </submittedName>
</protein>
<feature type="region of interest" description="Disordered" evidence="2">
    <location>
        <begin position="122"/>
        <end position="155"/>
    </location>
</feature>
<feature type="region of interest" description="Disordered" evidence="2">
    <location>
        <begin position="232"/>
        <end position="378"/>
    </location>
</feature>
<dbReference type="Proteomes" id="UP001516023">
    <property type="component" value="Unassembled WGS sequence"/>
</dbReference>
<keyword evidence="1" id="KW-0175">Coiled coil</keyword>
<feature type="region of interest" description="Disordered" evidence="2">
    <location>
        <begin position="1431"/>
        <end position="1618"/>
    </location>
</feature>
<feature type="compositionally biased region" description="Polar residues" evidence="2">
    <location>
        <begin position="1588"/>
        <end position="1598"/>
    </location>
</feature>
<feature type="compositionally biased region" description="Acidic residues" evidence="2">
    <location>
        <begin position="243"/>
        <end position="268"/>
    </location>
</feature>
<keyword evidence="4" id="KW-1185">Reference proteome</keyword>
<feature type="region of interest" description="Disordered" evidence="2">
    <location>
        <begin position="1227"/>
        <end position="1265"/>
    </location>
</feature>
<feature type="region of interest" description="Disordered" evidence="2">
    <location>
        <begin position="1277"/>
        <end position="1409"/>
    </location>
</feature>
<feature type="compositionally biased region" description="Basic and acidic residues" evidence="2">
    <location>
        <begin position="1146"/>
        <end position="1159"/>
    </location>
</feature>
<sequence>MEYSSTKKVRLPGISTLLVDDDEDDNSSYDSHEYREEITPRKTANGATPFQTPPPKSLQGRSSSTRRQLKRSTLSPSSNQIIRATAEALAAHPVEGATIGRVIIDTLDDFGESVWNRLSSFGERASRAASETSGIEREEADDDGDGSGGHHENGMTVYYQAGYDGINYDNEHENADDSATHSLSNTHVQSHNIVASPSSPPQEQAHASLNTTQSTEDSFYIGLGEEGFCPSMSIHESDISESGSDDGEEEEEAMLTEEEEYEEEDEGEAVNMSILTEYIEEESRGGTARQAEKRTSAVSSWEDEKKEEPNEVRITDGMTIPNRLETEDQSNESRNRTPAIPPPLSRCHIAPSPQTLAPHQQADTDDDNSLESKEYVSSSLKNYLSLQEDKLSSLLSSIEGLTATPARIQSAVQDDFSKEEDLDSEVSLTGLMTPLRSRLERVELNECEENGREEGYRGGMGPQSPLEFDRVTALNEDDASQEVASKLKMEEEGAEHRNVTLLHSPPGLVYDADASMKASGSVTTLKELHSSHEESKTNLLHEEAEHRGGMLLHSPSGLLYEDAALLKAPGLEKTLNEYDSSQEESNAKSMLEEAEQRDGMLLHSQPALLQASGSERTLKEYDSSHEEFNPTTMHEEAEHRGGMLLHSPPSHVVSSSSFSGLEIVDSSTSIEQELIEETMKMALPQSPLVHRNKHFHPKDGVQTPSAETNASPIASPLEIAAAEFSTKSTELMEYLQQAMKTERTANSSNPRLDISKPNLDAQGIQEHLEQSVPTSLSTLLSPSVNLHPEMSKKSNIVSEESDDIPASLREMFRNAESILEKELSSPVLKGTRTRTDLADISTFCEDYIKPPPDSKSVEDSPIDCVVIDTANLNRTESLDGTGINLDSLKGAFLKAESQLESAASSIVRGINPRENANFEDDGEDDTTFDTANFSLGGLAAAVDDFFDAREFADAVHNKGNKSVIEYDACAEVVKSTLVEKNTDKSMSISERKEAVAERKDDAPMIADGHLRMQTIDDDHFWTKRVIGDDEDHEKTDEDENVDITLTLERVGDYLKRMAMGDQHTTSNSEDSVSLDALTYTGSLSKTRKHGINTPIKSPSNLDVENSSPDQESIKEVFSTTDSVNEDTKKGDITTPRACNASTIEPSSRDHTNKRMDSPKDFSSAVTIKTGSPAMNKNEMTPREGSATNLALTKGSDDMDESMFMPNVSMEVLVTSSPIPVAAEQPLQAMSEEDEDSGALSDEEFFPNRDLSRKATSKAAASCSIEEKTVPAAVKTAADVPACARSSSLGGADRNATGKEDSLQANSTTRLPSKVSRLPHPIHSKSRRSSAPIFKSSPRSMTGSEPSDPKGSTHAQNQPRYLAASASACLRQCNRKAAPPTSPPSNVKPARKRTKLSTITNTNTSDPMKRTTKTLTKHANTTPKCAETMLSVPKSTATHKQQVSRAATGEVDVSPTAASTSLSTRTKAVNTSKSTKTVAVSPRSSSIRRSLVAVTKSQRQSNIPKPKTSPPNSVHSSERLTQLAKPRAVFQKDQPPSSTKNITKKTLAAAKPPSLLSRESKKSRAKSTKEREAEQMSTIQPFKAKKIKGSSSEVRSRFNTPRAPSPNQTRPGQSNPKPFVSLREAIDKYNFREPAAIATPNNPKRPCERTPSFLEREMYKPPKKNVPTFAESIKSYDFRGSPIASTPVNPKARPPSFLNRSTAMHLPKSSEELELEECKNKFKACPLPLSSTSKMRPPSRPREGGSLTTPRPPKLHTSMRSGQLRTPVHSKDEIELSKQFHARPLPVSLYGSRFATGTPIRHYERTPQPSTDEVELSKKFHALPLPTEIYGTTIGNDGTPFHIRAEQQYERAQERKRQLIQEEMEELRRSRERKATPLPKTNWEAKPIIIEKSDIELVQPRPPRLSLDVRSRNRRQFDEYIHQVREADAAAKAAKLAAEAEAEEAEIRRKRSLSIDEGGFCFRARPISIKYE</sequence>
<evidence type="ECO:0000313" key="3">
    <source>
        <dbReference type="EMBL" id="KAL3798172.1"/>
    </source>
</evidence>
<dbReference type="EMBL" id="JABMIG020000048">
    <property type="protein sequence ID" value="KAL3798172.1"/>
    <property type="molecule type" value="Genomic_DNA"/>
</dbReference>
<organism evidence="3 4">
    <name type="scientific">Cyclotella cryptica</name>
    <dbReference type="NCBI Taxonomy" id="29204"/>
    <lineage>
        <taxon>Eukaryota</taxon>
        <taxon>Sar</taxon>
        <taxon>Stramenopiles</taxon>
        <taxon>Ochrophyta</taxon>
        <taxon>Bacillariophyta</taxon>
        <taxon>Coscinodiscophyceae</taxon>
        <taxon>Thalassiosirophycidae</taxon>
        <taxon>Stephanodiscales</taxon>
        <taxon>Stephanodiscaceae</taxon>
        <taxon>Cyclotella</taxon>
    </lineage>
</organism>
<feature type="region of interest" description="Disordered" evidence="2">
    <location>
        <begin position="1725"/>
        <end position="1767"/>
    </location>
</feature>
<proteinExistence type="predicted"/>
<feature type="compositionally biased region" description="Polar residues" evidence="2">
    <location>
        <begin position="1604"/>
        <end position="1615"/>
    </location>
</feature>
<feature type="coiled-coil region" evidence="1">
    <location>
        <begin position="1841"/>
        <end position="1872"/>
    </location>
</feature>
<reference evidence="3 4" key="1">
    <citation type="journal article" date="2020" name="G3 (Bethesda)">
        <title>Improved Reference Genome for Cyclotella cryptica CCMP332, a Model for Cell Wall Morphogenesis, Salinity Adaptation, and Lipid Production in Diatoms (Bacillariophyta).</title>
        <authorList>
            <person name="Roberts W.R."/>
            <person name="Downey K.M."/>
            <person name="Ruck E.C."/>
            <person name="Traller J.C."/>
            <person name="Alverson A.J."/>
        </authorList>
    </citation>
    <scope>NUCLEOTIDE SEQUENCE [LARGE SCALE GENOMIC DNA]</scope>
    <source>
        <strain evidence="3 4">CCMP332</strain>
    </source>
</reference>
<feature type="compositionally biased region" description="Polar residues" evidence="2">
    <location>
        <begin position="1395"/>
        <end position="1405"/>
    </location>
</feature>
<comment type="caution">
    <text evidence="3">The sequence shown here is derived from an EMBL/GenBank/DDBJ whole genome shotgun (WGS) entry which is preliminary data.</text>
</comment>
<feature type="compositionally biased region" description="Basic and acidic residues" evidence="2">
    <location>
        <begin position="447"/>
        <end position="456"/>
    </location>
</feature>
<feature type="compositionally biased region" description="Polar residues" evidence="2">
    <location>
        <begin position="577"/>
        <end position="588"/>
    </location>
</feature>
<evidence type="ECO:0000256" key="2">
    <source>
        <dbReference type="SAM" id="MobiDB-lite"/>
    </source>
</evidence>
<feature type="compositionally biased region" description="Basic and acidic residues" evidence="2">
    <location>
        <begin position="302"/>
        <end position="314"/>
    </location>
</feature>
<feature type="coiled-coil region" evidence="1">
    <location>
        <begin position="1925"/>
        <end position="1952"/>
    </location>
</feature>
<gene>
    <name evidence="3" type="ORF">HJC23_005733</name>
</gene>
<feature type="compositionally biased region" description="Basic and acidic residues" evidence="2">
    <location>
        <begin position="1557"/>
        <end position="1573"/>
    </location>
</feature>
<feature type="compositionally biased region" description="Polar residues" evidence="2">
    <location>
        <begin position="1094"/>
        <end position="1110"/>
    </location>
</feature>
<name>A0ABD3QDG6_9STRA</name>
<accession>A0ABD3QDG6</accession>
<feature type="compositionally biased region" description="Polar residues" evidence="2">
    <location>
        <begin position="59"/>
        <end position="78"/>
    </location>
</feature>
<evidence type="ECO:0000313" key="4">
    <source>
        <dbReference type="Proteomes" id="UP001516023"/>
    </source>
</evidence>
<feature type="region of interest" description="Disordered" evidence="2">
    <location>
        <begin position="614"/>
        <end position="651"/>
    </location>
</feature>
<feature type="region of interest" description="Disordered" evidence="2">
    <location>
        <begin position="1"/>
        <end position="78"/>
    </location>
</feature>